<gene>
    <name evidence="1" type="ORF">HID58_055972</name>
</gene>
<dbReference type="Proteomes" id="UP000824890">
    <property type="component" value="Unassembled WGS sequence"/>
</dbReference>
<accession>A0ABQ8AMV3</accession>
<organism evidence="1 2">
    <name type="scientific">Brassica napus</name>
    <name type="common">Rape</name>
    <dbReference type="NCBI Taxonomy" id="3708"/>
    <lineage>
        <taxon>Eukaryota</taxon>
        <taxon>Viridiplantae</taxon>
        <taxon>Streptophyta</taxon>
        <taxon>Embryophyta</taxon>
        <taxon>Tracheophyta</taxon>
        <taxon>Spermatophyta</taxon>
        <taxon>Magnoliopsida</taxon>
        <taxon>eudicotyledons</taxon>
        <taxon>Gunneridae</taxon>
        <taxon>Pentapetalae</taxon>
        <taxon>rosids</taxon>
        <taxon>malvids</taxon>
        <taxon>Brassicales</taxon>
        <taxon>Brassicaceae</taxon>
        <taxon>Brassiceae</taxon>
        <taxon>Brassica</taxon>
    </lineage>
</organism>
<evidence type="ECO:0000313" key="1">
    <source>
        <dbReference type="EMBL" id="KAH0893543.1"/>
    </source>
</evidence>
<sequence>MIGMKESADGENERQWCLVDARISRNFNLICGVRVRAGVWRCFYQDKNGVKVEEDASIVILKYGIDKYHQGRIPFPASLTQIVDKQRKELWSS</sequence>
<evidence type="ECO:0000313" key="2">
    <source>
        <dbReference type="Proteomes" id="UP000824890"/>
    </source>
</evidence>
<comment type="caution">
    <text evidence="1">The sequence shown here is derived from an EMBL/GenBank/DDBJ whole genome shotgun (WGS) entry which is preliminary data.</text>
</comment>
<keyword evidence="2" id="KW-1185">Reference proteome</keyword>
<protein>
    <submittedName>
        <fullName evidence="1">Uncharacterized protein</fullName>
    </submittedName>
</protein>
<name>A0ABQ8AMV3_BRANA</name>
<reference evidence="1 2" key="1">
    <citation type="submission" date="2021-05" db="EMBL/GenBank/DDBJ databases">
        <title>Genome Assembly of Synthetic Allotetraploid Brassica napus Reveals Homoeologous Exchanges between Subgenomes.</title>
        <authorList>
            <person name="Davis J.T."/>
        </authorList>
    </citation>
    <scope>NUCLEOTIDE SEQUENCE [LARGE SCALE GENOMIC DNA]</scope>
    <source>
        <strain evidence="2">cv. Da-Ae</strain>
        <tissue evidence="1">Seedling</tissue>
    </source>
</reference>
<proteinExistence type="predicted"/>
<dbReference type="EMBL" id="JAGKQM010000013">
    <property type="protein sequence ID" value="KAH0893543.1"/>
    <property type="molecule type" value="Genomic_DNA"/>
</dbReference>